<dbReference type="PANTHER" id="PTHR13779">
    <property type="entry name" value="WERNER HELICASE-INTERACTING PROTEIN 1 FAMILY MEMBER"/>
    <property type="match status" value="1"/>
</dbReference>
<dbReference type="InterPro" id="IPR021886">
    <property type="entry name" value="MgsA_C"/>
</dbReference>
<dbReference type="FunCoup" id="A0A0D1YJW2">
    <property type="interactions" value="799"/>
</dbReference>
<dbReference type="Gene3D" id="1.20.272.10">
    <property type="match status" value="1"/>
</dbReference>
<dbReference type="SUPFAM" id="SSF48019">
    <property type="entry name" value="post-AAA+ oligomerization domain-like"/>
    <property type="match status" value="1"/>
</dbReference>
<evidence type="ECO:0000256" key="2">
    <source>
        <dbReference type="ARBA" id="ARBA00022705"/>
    </source>
</evidence>
<dbReference type="InterPro" id="IPR003593">
    <property type="entry name" value="AAA+_ATPase"/>
</dbReference>
<dbReference type="GO" id="GO:0008270">
    <property type="term" value="F:zinc ion binding"/>
    <property type="evidence" value="ECO:0007669"/>
    <property type="project" value="UniProtKB-KW"/>
</dbReference>
<dbReference type="GO" id="GO:0017116">
    <property type="term" value="F:single-stranded DNA helicase activity"/>
    <property type="evidence" value="ECO:0007669"/>
    <property type="project" value="TreeGrafter"/>
</dbReference>
<dbReference type="OrthoDB" id="10265467at2759"/>
<feature type="compositionally biased region" description="Basic and acidic residues" evidence="11">
    <location>
        <begin position="514"/>
        <end position="545"/>
    </location>
</feature>
<dbReference type="Pfam" id="PF12002">
    <property type="entry name" value="MgsA_C"/>
    <property type="match status" value="1"/>
</dbReference>
<dbReference type="Proteomes" id="UP000053259">
    <property type="component" value="Unassembled WGS sequence"/>
</dbReference>
<keyword evidence="3" id="KW-0479">Metal-binding</keyword>
<accession>A0A0D1YJW2</accession>
<dbReference type="InterPro" id="IPR006642">
    <property type="entry name" value="Rad18_UBZ4"/>
</dbReference>
<dbReference type="InParanoid" id="A0A0D1YJW2"/>
<dbReference type="Gene3D" id="3.30.160.60">
    <property type="entry name" value="Classic Zinc Finger"/>
    <property type="match status" value="1"/>
</dbReference>
<evidence type="ECO:0000259" key="12">
    <source>
        <dbReference type="PROSITE" id="PS51908"/>
    </source>
</evidence>
<dbReference type="SMART" id="SM00734">
    <property type="entry name" value="ZnF_Rad18"/>
    <property type="match status" value="1"/>
</dbReference>
<sequence length="586" mass="64362">MVLCPVCSKPVRESDINEHLDSGCTSHLISDDAAPSANTAKTNTFFGRRSTQTAPPPLRAVEAPSSTLLSNGAKTPNAPKRALEAADEQAKQDAFSPKSKRAKLRALHDSAPLAERMRPRTLDEVMGQELVGPNGVIRGLIAENRVPSMILWGGSGTGKTTIARLIAHTAGARFVEINSTSSGVKECKQIFAEAQSERLLTGRKTIVFCDEIHRFNKAQQDVFLGPVESGQITLIGATTENPSFKVINALLSRCRTFTLAKLTDETIVQIMSRALASECGDNIEPPRLLDKEFLEYLAAFADGDARTALNLLELALDLSKRPHMDTTTLKKSLTQTLVYDRAGDQHYDTISAFHKSIRGSDPDAALYYLARMLQSGEDPLYIARRLIVVASEDVGLADSSLLGLATAAYTACEKIGMPECGINLAHVTVAAALSKKSTRVYRGFGAAMQALSEPGVAGLPVPVHLRNAPTRLMKELGYGKEYKYNPDYVDGQVKQDYLPEKLLGRRFLEDRDLGTKVDPDLEPRRTEKVETQVSGEDGREDKLNEWEEEKDELPFAREEYEESMGLRDKIEEDEDDADVVHFSEHG</sequence>
<evidence type="ECO:0000256" key="6">
    <source>
        <dbReference type="ARBA" id="ARBA00022771"/>
    </source>
</evidence>
<evidence type="ECO:0000256" key="4">
    <source>
        <dbReference type="ARBA" id="ARBA00022741"/>
    </source>
</evidence>
<evidence type="ECO:0000256" key="9">
    <source>
        <dbReference type="ARBA" id="ARBA00023204"/>
    </source>
</evidence>
<evidence type="ECO:0000256" key="7">
    <source>
        <dbReference type="ARBA" id="ARBA00022833"/>
    </source>
</evidence>
<dbReference type="InterPro" id="IPR008921">
    <property type="entry name" value="DNA_pol3_clamp-load_cplx_C"/>
</dbReference>
<evidence type="ECO:0000256" key="5">
    <source>
        <dbReference type="ARBA" id="ARBA00022763"/>
    </source>
</evidence>
<dbReference type="FunFam" id="3.40.50.300:FF:000137">
    <property type="entry name" value="Replication-associated recombination protein A"/>
    <property type="match status" value="1"/>
</dbReference>
<dbReference type="PANTHER" id="PTHR13779:SF7">
    <property type="entry name" value="ATPASE WRNIP1"/>
    <property type="match status" value="1"/>
</dbReference>
<dbReference type="InterPro" id="IPR051314">
    <property type="entry name" value="AAA_ATPase_RarA/MGS1/WRNIP1"/>
</dbReference>
<evidence type="ECO:0000256" key="11">
    <source>
        <dbReference type="SAM" id="MobiDB-lite"/>
    </source>
</evidence>
<keyword evidence="2" id="KW-0235">DNA replication</keyword>
<dbReference type="GO" id="GO:0000731">
    <property type="term" value="P:DNA synthesis involved in DNA repair"/>
    <property type="evidence" value="ECO:0007669"/>
    <property type="project" value="TreeGrafter"/>
</dbReference>
<dbReference type="VEuPathDB" id="FungiDB:PV09_07438"/>
<dbReference type="GO" id="GO:0005524">
    <property type="term" value="F:ATP binding"/>
    <property type="evidence" value="ECO:0007669"/>
    <property type="project" value="UniProtKB-KW"/>
</dbReference>
<dbReference type="Gene3D" id="1.10.8.60">
    <property type="match status" value="1"/>
</dbReference>
<evidence type="ECO:0000256" key="10">
    <source>
        <dbReference type="PROSITE-ProRule" id="PRU01256"/>
    </source>
</evidence>
<keyword evidence="6 10" id="KW-0863">Zinc-finger</keyword>
<dbReference type="PROSITE" id="PS51908">
    <property type="entry name" value="ZF_UBZ4"/>
    <property type="match status" value="1"/>
</dbReference>
<organism evidence="13 14">
    <name type="scientific">Verruconis gallopava</name>
    <dbReference type="NCBI Taxonomy" id="253628"/>
    <lineage>
        <taxon>Eukaryota</taxon>
        <taxon>Fungi</taxon>
        <taxon>Dikarya</taxon>
        <taxon>Ascomycota</taxon>
        <taxon>Pezizomycotina</taxon>
        <taxon>Dothideomycetes</taxon>
        <taxon>Pleosporomycetidae</taxon>
        <taxon>Venturiales</taxon>
        <taxon>Sympoventuriaceae</taxon>
        <taxon>Verruconis</taxon>
    </lineage>
</organism>
<protein>
    <recommendedName>
        <fullName evidence="12">UBZ4-type domain-containing protein</fullName>
    </recommendedName>
</protein>
<feature type="region of interest" description="Disordered" evidence="11">
    <location>
        <begin position="514"/>
        <end position="586"/>
    </location>
</feature>
<dbReference type="FunFam" id="1.20.272.10:FF:000001">
    <property type="entry name" value="Putative AAA family ATPase"/>
    <property type="match status" value="1"/>
</dbReference>
<gene>
    <name evidence="13" type="ORF">PV09_07438</name>
</gene>
<dbReference type="Gene3D" id="1.10.3710.10">
    <property type="entry name" value="DNA polymerase III clamp loader subunits, C-terminal domain"/>
    <property type="match status" value="1"/>
</dbReference>
<dbReference type="GO" id="GO:0005634">
    <property type="term" value="C:nucleus"/>
    <property type="evidence" value="ECO:0007669"/>
    <property type="project" value="TreeGrafter"/>
</dbReference>
<dbReference type="SUPFAM" id="SSF52540">
    <property type="entry name" value="P-loop containing nucleoside triphosphate hydrolases"/>
    <property type="match status" value="1"/>
</dbReference>
<dbReference type="GO" id="GO:0006271">
    <property type="term" value="P:DNA strand elongation involved in DNA replication"/>
    <property type="evidence" value="ECO:0007669"/>
    <property type="project" value="UniProtKB-ARBA"/>
</dbReference>
<keyword evidence="5 10" id="KW-0227">DNA damage</keyword>
<feature type="domain" description="UBZ4-type" evidence="12">
    <location>
        <begin position="1"/>
        <end position="32"/>
    </location>
</feature>
<dbReference type="GO" id="GO:0008047">
    <property type="term" value="F:enzyme activator activity"/>
    <property type="evidence" value="ECO:0007669"/>
    <property type="project" value="TreeGrafter"/>
</dbReference>
<feature type="region of interest" description="Disordered" evidence="11">
    <location>
        <begin position="65"/>
        <end position="101"/>
    </location>
</feature>
<dbReference type="AlphaFoldDB" id="A0A0D1YJW2"/>
<dbReference type="CDD" id="cd00009">
    <property type="entry name" value="AAA"/>
    <property type="match status" value="1"/>
</dbReference>
<keyword evidence="8" id="KW-0067">ATP-binding</keyword>
<dbReference type="Gene3D" id="3.40.50.300">
    <property type="entry name" value="P-loop containing nucleotide triphosphate hydrolases"/>
    <property type="match status" value="1"/>
</dbReference>
<dbReference type="RefSeq" id="XP_016211021.1">
    <property type="nucleotide sequence ID" value="XM_016361201.1"/>
</dbReference>
<evidence type="ECO:0000256" key="1">
    <source>
        <dbReference type="ARBA" id="ARBA00008959"/>
    </source>
</evidence>
<dbReference type="GO" id="GO:0016887">
    <property type="term" value="F:ATP hydrolysis activity"/>
    <property type="evidence" value="ECO:0007669"/>
    <property type="project" value="InterPro"/>
</dbReference>
<reference evidence="13 14" key="1">
    <citation type="submission" date="2015-01" db="EMBL/GenBank/DDBJ databases">
        <title>The Genome Sequence of Ochroconis gallopava CBS43764.</title>
        <authorList>
            <consortium name="The Broad Institute Genomics Platform"/>
            <person name="Cuomo C."/>
            <person name="de Hoog S."/>
            <person name="Gorbushina A."/>
            <person name="Stielow B."/>
            <person name="Teixiera M."/>
            <person name="Abouelleil A."/>
            <person name="Chapman S.B."/>
            <person name="Priest M."/>
            <person name="Young S.K."/>
            <person name="Wortman J."/>
            <person name="Nusbaum C."/>
            <person name="Birren B."/>
        </authorList>
    </citation>
    <scope>NUCLEOTIDE SEQUENCE [LARGE SCALE GENOMIC DNA]</scope>
    <source>
        <strain evidence="13 14">CBS 43764</strain>
    </source>
</reference>
<keyword evidence="9 10" id="KW-0234">DNA repair</keyword>
<proteinExistence type="inferred from homology"/>
<dbReference type="InterPro" id="IPR032423">
    <property type="entry name" value="AAA_assoc_2"/>
</dbReference>
<keyword evidence="4" id="KW-0547">Nucleotide-binding</keyword>
<evidence type="ECO:0000256" key="8">
    <source>
        <dbReference type="ARBA" id="ARBA00022840"/>
    </source>
</evidence>
<feature type="compositionally biased region" description="Basic and acidic residues" evidence="11">
    <location>
        <begin position="81"/>
        <end position="91"/>
    </location>
</feature>
<feature type="compositionally biased region" description="Basic and acidic residues" evidence="11">
    <location>
        <begin position="552"/>
        <end position="570"/>
    </location>
</feature>
<dbReference type="InterPro" id="IPR027417">
    <property type="entry name" value="P-loop_NTPase"/>
</dbReference>
<keyword evidence="7" id="KW-0862">Zinc</keyword>
<evidence type="ECO:0000313" key="14">
    <source>
        <dbReference type="Proteomes" id="UP000053259"/>
    </source>
</evidence>
<dbReference type="HOGENOM" id="CLU_017985_0_1_1"/>
<dbReference type="GeneID" id="27315411"/>
<evidence type="ECO:0000313" key="13">
    <source>
        <dbReference type="EMBL" id="KIW01152.1"/>
    </source>
</evidence>
<comment type="similarity">
    <text evidence="1">Belongs to the AAA ATPase family. RarA/MGS1/WRNIP1 subfamily.</text>
</comment>
<dbReference type="STRING" id="253628.A0A0D1YJW2"/>
<dbReference type="InterPro" id="IPR003959">
    <property type="entry name" value="ATPase_AAA_core"/>
</dbReference>
<dbReference type="FunFam" id="1.10.3710.10:FF:000005">
    <property type="entry name" value="AAA family ATPase, putative"/>
    <property type="match status" value="1"/>
</dbReference>
<dbReference type="EMBL" id="KN847557">
    <property type="protein sequence ID" value="KIW01152.1"/>
    <property type="molecule type" value="Genomic_DNA"/>
</dbReference>
<feature type="compositionally biased region" description="Polar residues" evidence="11">
    <location>
        <begin position="65"/>
        <end position="74"/>
    </location>
</feature>
<dbReference type="Pfam" id="PF16193">
    <property type="entry name" value="AAA_assoc_2"/>
    <property type="match status" value="1"/>
</dbReference>
<dbReference type="CDD" id="cd18139">
    <property type="entry name" value="HLD_clamp_RarA"/>
    <property type="match status" value="1"/>
</dbReference>
<dbReference type="Pfam" id="PF00004">
    <property type="entry name" value="AAA"/>
    <property type="match status" value="1"/>
</dbReference>
<dbReference type="GO" id="GO:0003677">
    <property type="term" value="F:DNA binding"/>
    <property type="evidence" value="ECO:0007669"/>
    <property type="project" value="InterPro"/>
</dbReference>
<evidence type="ECO:0000256" key="3">
    <source>
        <dbReference type="ARBA" id="ARBA00022723"/>
    </source>
</evidence>
<name>A0A0D1YJW2_9PEZI</name>
<keyword evidence="14" id="KW-1185">Reference proteome</keyword>
<dbReference type="SMART" id="SM00382">
    <property type="entry name" value="AAA"/>
    <property type="match status" value="1"/>
</dbReference>